<dbReference type="GeneID" id="5887733"/>
<evidence type="ECO:0000256" key="7">
    <source>
        <dbReference type="SAM" id="Phobius"/>
    </source>
</evidence>
<dbReference type="InterPro" id="IPR011701">
    <property type="entry name" value="MFS"/>
</dbReference>
<dbReference type="Pfam" id="PF07690">
    <property type="entry name" value="MFS_1"/>
    <property type="match status" value="1"/>
</dbReference>
<keyword evidence="2" id="KW-0813">Transport</keyword>
<feature type="domain" description="Major facilitator superfamily (MFS) profile" evidence="8">
    <location>
        <begin position="1"/>
        <end position="364"/>
    </location>
</feature>
<dbReference type="eggNOG" id="KOG2615">
    <property type="taxonomic scope" value="Eukaryota"/>
</dbReference>
<evidence type="ECO:0000256" key="4">
    <source>
        <dbReference type="ARBA" id="ARBA00022989"/>
    </source>
</evidence>
<dbReference type="InterPro" id="IPR020846">
    <property type="entry name" value="MFS_dom"/>
</dbReference>
<comment type="subcellular location">
    <subcellularLocation>
        <location evidence="1">Membrane</location>
        <topology evidence="1">Multi-pass membrane protein</topology>
    </subcellularLocation>
</comment>
<dbReference type="InParanoid" id="A9UR00"/>
<dbReference type="EMBL" id="CH991543">
    <property type="protein sequence ID" value="EDQ92688.1"/>
    <property type="molecule type" value="Genomic_DNA"/>
</dbReference>
<feature type="transmembrane region" description="Helical" evidence="7">
    <location>
        <begin position="301"/>
        <end position="326"/>
    </location>
</feature>
<sequence>FLGGGATSYLWGLAMDRHGRRPVVLVSLLGLACTTAAFGLSPSLWVAVLARLGSGAITSLPVATKAIIADVAKDQAQAMTFLTATWGTGMVVGPMLGGWLVSPHAASPGEEDHGLFAQPFVQAHPFSLPCLVVAGITAAIFLVAYWALPETLQDEDKNEDQQETSHTHQTKTLDSSKADQAPLSGGLLSMFRAKNSRLTLLLYTAYSFASIGVEELHSIFCATQIARGGLGWTSANIGTSLAVIGLVLIVVQPLVYPLMERRLRIIGAFRVSCILVVLFTVLYPCTHIFATSYAGSGALVWPVFLVVSCTFKLFLGCCFTSMNLLLNNAVPMNLRGSINGLSMTAAQVVRMIAPLMGGLIFSWS</sequence>
<dbReference type="PANTHER" id="PTHR23504">
    <property type="entry name" value="MAJOR FACILITATOR SUPERFAMILY DOMAIN-CONTAINING PROTEIN 10"/>
    <property type="match status" value="1"/>
</dbReference>
<evidence type="ECO:0000256" key="3">
    <source>
        <dbReference type="ARBA" id="ARBA00022692"/>
    </source>
</evidence>
<name>A9UR00_MONBE</name>
<dbReference type="PRINTS" id="PR01035">
    <property type="entry name" value="TCRTETA"/>
</dbReference>
<dbReference type="OMA" id="VIMDMAY"/>
<keyword evidence="3 7" id="KW-0812">Transmembrane</keyword>
<gene>
    <name evidence="9" type="ORF">MONBRDRAFT_1561</name>
</gene>
<dbReference type="STRING" id="81824.A9UR00"/>
<dbReference type="GO" id="GO:0016020">
    <property type="term" value="C:membrane"/>
    <property type="evidence" value="ECO:0007669"/>
    <property type="project" value="UniProtKB-SubCell"/>
</dbReference>
<dbReference type="Gene3D" id="1.20.1250.20">
    <property type="entry name" value="MFS general substrate transporter like domains"/>
    <property type="match status" value="1"/>
</dbReference>
<dbReference type="GO" id="GO:0022857">
    <property type="term" value="F:transmembrane transporter activity"/>
    <property type="evidence" value="ECO:0007669"/>
    <property type="project" value="InterPro"/>
</dbReference>
<dbReference type="RefSeq" id="XP_001742450.1">
    <property type="nucleotide sequence ID" value="XM_001742398.1"/>
</dbReference>
<feature type="transmembrane region" description="Helical" evidence="7">
    <location>
        <begin position="338"/>
        <end position="363"/>
    </location>
</feature>
<feature type="region of interest" description="Disordered" evidence="6">
    <location>
        <begin position="155"/>
        <end position="178"/>
    </location>
</feature>
<dbReference type="AlphaFoldDB" id="A9UR00"/>
<evidence type="ECO:0000259" key="8">
    <source>
        <dbReference type="PROSITE" id="PS50850"/>
    </source>
</evidence>
<evidence type="ECO:0000313" key="9">
    <source>
        <dbReference type="EMBL" id="EDQ92688.1"/>
    </source>
</evidence>
<dbReference type="PANTHER" id="PTHR23504:SF15">
    <property type="entry name" value="MAJOR FACILITATOR SUPERFAMILY (MFS) PROFILE DOMAIN-CONTAINING PROTEIN"/>
    <property type="match status" value="1"/>
</dbReference>
<keyword evidence="5 7" id="KW-0472">Membrane</keyword>
<keyword evidence="10" id="KW-1185">Reference proteome</keyword>
<feature type="transmembrane region" description="Helical" evidence="7">
    <location>
        <begin position="200"/>
        <end position="225"/>
    </location>
</feature>
<evidence type="ECO:0000256" key="2">
    <source>
        <dbReference type="ARBA" id="ARBA00022448"/>
    </source>
</evidence>
<feature type="transmembrane region" description="Helical" evidence="7">
    <location>
        <begin position="23"/>
        <end position="40"/>
    </location>
</feature>
<dbReference type="SUPFAM" id="SSF103473">
    <property type="entry name" value="MFS general substrate transporter"/>
    <property type="match status" value="1"/>
</dbReference>
<protein>
    <recommendedName>
        <fullName evidence="8">Major facilitator superfamily (MFS) profile domain-containing protein</fullName>
    </recommendedName>
</protein>
<dbReference type="Proteomes" id="UP000001357">
    <property type="component" value="Unassembled WGS sequence"/>
</dbReference>
<organism evidence="9 10">
    <name type="scientific">Monosiga brevicollis</name>
    <name type="common">Choanoflagellate</name>
    <dbReference type="NCBI Taxonomy" id="81824"/>
    <lineage>
        <taxon>Eukaryota</taxon>
        <taxon>Choanoflagellata</taxon>
        <taxon>Craspedida</taxon>
        <taxon>Salpingoecidae</taxon>
        <taxon>Monosiga</taxon>
    </lineage>
</organism>
<dbReference type="KEGG" id="mbr:MONBRDRAFT_1561"/>
<feature type="non-terminal residue" evidence="9">
    <location>
        <position position="364"/>
    </location>
</feature>
<dbReference type="InterPro" id="IPR036259">
    <property type="entry name" value="MFS_trans_sf"/>
</dbReference>
<feature type="transmembrane region" description="Helical" evidence="7">
    <location>
        <begin position="237"/>
        <end position="256"/>
    </location>
</feature>
<feature type="transmembrane region" description="Helical" evidence="7">
    <location>
        <begin position="268"/>
        <end position="289"/>
    </location>
</feature>
<evidence type="ECO:0000256" key="5">
    <source>
        <dbReference type="ARBA" id="ARBA00023136"/>
    </source>
</evidence>
<evidence type="ECO:0000256" key="6">
    <source>
        <dbReference type="SAM" id="MobiDB-lite"/>
    </source>
</evidence>
<feature type="non-terminal residue" evidence="9">
    <location>
        <position position="1"/>
    </location>
</feature>
<feature type="transmembrane region" description="Helical" evidence="7">
    <location>
        <begin position="80"/>
        <end position="101"/>
    </location>
</feature>
<evidence type="ECO:0000256" key="1">
    <source>
        <dbReference type="ARBA" id="ARBA00004141"/>
    </source>
</evidence>
<proteinExistence type="predicted"/>
<accession>A9UR00</accession>
<feature type="transmembrane region" description="Helical" evidence="7">
    <location>
        <begin position="126"/>
        <end position="148"/>
    </location>
</feature>
<dbReference type="InterPro" id="IPR001958">
    <property type="entry name" value="Tet-R_TetA/multi-R_MdtG-like"/>
</dbReference>
<dbReference type="PROSITE" id="PS50850">
    <property type="entry name" value="MFS"/>
    <property type="match status" value="1"/>
</dbReference>
<reference evidence="9 10" key="1">
    <citation type="journal article" date="2008" name="Nature">
        <title>The genome of the choanoflagellate Monosiga brevicollis and the origin of metazoans.</title>
        <authorList>
            <consortium name="JGI Sequencing"/>
            <person name="King N."/>
            <person name="Westbrook M.J."/>
            <person name="Young S.L."/>
            <person name="Kuo A."/>
            <person name="Abedin M."/>
            <person name="Chapman J."/>
            <person name="Fairclough S."/>
            <person name="Hellsten U."/>
            <person name="Isogai Y."/>
            <person name="Letunic I."/>
            <person name="Marr M."/>
            <person name="Pincus D."/>
            <person name="Putnam N."/>
            <person name="Rokas A."/>
            <person name="Wright K.J."/>
            <person name="Zuzow R."/>
            <person name="Dirks W."/>
            <person name="Good M."/>
            <person name="Goodstein D."/>
            <person name="Lemons D."/>
            <person name="Li W."/>
            <person name="Lyons J.B."/>
            <person name="Morris A."/>
            <person name="Nichols S."/>
            <person name="Richter D.J."/>
            <person name="Salamov A."/>
            <person name="Bork P."/>
            <person name="Lim W.A."/>
            <person name="Manning G."/>
            <person name="Miller W.T."/>
            <person name="McGinnis W."/>
            <person name="Shapiro H."/>
            <person name="Tjian R."/>
            <person name="Grigoriev I.V."/>
            <person name="Rokhsar D."/>
        </authorList>
    </citation>
    <scope>NUCLEOTIDE SEQUENCE [LARGE SCALE GENOMIC DNA]</scope>
    <source>
        <strain evidence="10">MX1 / ATCC 50154</strain>
    </source>
</reference>
<evidence type="ECO:0000313" key="10">
    <source>
        <dbReference type="Proteomes" id="UP000001357"/>
    </source>
</evidence>
<keyword evidence="4 7" id="KW-1133">Transmembrane helix</keyword>